<keyword evidence="5" id="KW-0411">Iron-sulfur</keyword>
<dbReference type="Gene3D" id="3.40.50.11540">
    <property type="entry name" value="NADH-ubiquinone oxidoreductase 51kDa subunit"/>
    <property type="match status" value="1"/>
</dbReference>
<evidence type="ECO:0000313" key="8">
    <source>
        <dbReference type="EMBL" id="GAA2200569.1"/>
    </source>
</evidence>
<sequence length="404" mass="40715">MTETALGLPALGTGRLFASAGPGLAAHEAAYGPPRTGWTREALLAELEASGLAGRGGAGFPAWRKLSSLGARRAVVVANGAEGEPLSRKDAALLTGAPHLVLDGLLTAAEALNASQLFVYAPAASLAGVAAALAERRDGRRVSLVESPGTFVSGEASAVVSALETGVALPRDSAARLTTAGYRGLPTLVHNVETLAQLALVARYGADWFRTAGTDDDPGTRLVSVSGDVPAPHVAEVPGGTPLRDILLGAGADPGSLAAVLVGGFHGAWVPAKALGRRATAAGLADYGARPGAGVLVALAAGRCGLAAAAPIARYLADSSARQCGPCTFGLPAMAAVLERIAAGERSPWLAAEAERLAGLVTGRGACHHPDATAGFVRSTLTVFRQEVRAHLDGHCTGAEGWRP</sequence>
<name>A0ABN3BUI8_9MICC</name>
<feature type="domain" description="NADH-ubiquinone oxidoreductase 51kDa subunit FMN-binding" evidence="6">
    <location>
        <begin position="48"/>
        <end position="198"/>
    </location>
</feature>
<dbReference type="Proteomes" id="UP001500432">
    <property type="component" value="Unassembled WGS sequence"/>
</dbReference>
<organism evidence="8 9">
    <name type="scientific">Sinomonas flava</name>
    <dbReference type="NCBI Taxonomy" id="496857"/>
    <lineage>
        <taxon>Bacteria</taxon>
        <taxon>Bacillati</taxon>
        <taxon>Actinomycetota</taxon>
        <taxon>Actinomycetes</taxon>
        <taxon>Micrococcales</taxon>
        <taxon>Micrococcaceae</taxon>
        <taxon>Sinomonas</taxon>
    </lineage>
</organism>
<evidence type="ECO:0000256" key="1">
    <source>
        <dbReference type="ARBA" id="ARBA00007523"/>
    </source>
</evidence>
<gene>
    <name evidence="8" type="ORF">GCM10009849_21630</name>
</gene>
<dbReference type="EMBL" id="BAAAQW010000005">
    <property type="protein sequence ID" value="GAA2200569.1"/>
    <property type="molecule type" value="Genomic_DNA"/>
</dbReference>
<evidence type="ECO:0000256" key="2">
    <source>
        <dbReference type="ARBA" id="ARBA00022485"/>
    </source>
</evidence>
<dbReference type="InterPro" id="IPR011538">
    <property type="entry name" value="Nuo51_FMN-bd"/>
</dbReference>
<dbReference type="InterPro" id="IPR019575">
    <property type="entry name" value="Nuop51_4Fe4S-bd"/>
</dbReference>
<reference evidence="8 9" key="1">
    <citation type="journal article" date="2019" name="Int. J. Syst. Evol. Microbiol.">
        <title>The Global Catalogue of Microorganisms (GCM) 10K type strain sequencing project: providing services to taxonomists for standard genome sequencing and annotation.</title>
        <authorList>
            <consortium name="The Broad Institute Genomics Platform"/>
            <consortium name="The Broad Institute Genome Sequencing Center for Infectious Disease"/>
            <person name="Wu L."/>
            <person name="Ma J."/>
        </authorList>
    </citation>
    <scope>NUCLEOTIDE SEQUENCE [LARGE SCALE GENOMIC DNA]</scope>
    <source>
        <strain evidence="8 9">JCM 16034</strain>
    </source>
</reference>
<dbReference type="Gene3D" id="3.10.20.600">
    <property type="match status" value="1"/>
</dbReference>
<dbReference type="RefSeq" id="WP_344299708.1">
    <property type="nucleotide sequence ID" value="NZ_BAAAQW010000005.1"/>
</dbReference>
<dbReference type="Gene3D" id="1.20.1440.230">
    <property type="entry name" value="NADH-ubiquinone oxidoreductase 51kDa subunit, iron-sulphur binding domain"/>
    <property type="match status" value="1"/>
</dbReference>
<dbReference type="SUPFAM" id="SSF142019">
    <property type="entry name" value="Nqo1 FMN-binding domain-like"/>
    <property type="match status" value="1"/>
</dbReference>
<protein>
    <submittedName>
        <fullName evidence="8">NADH-ubiquinone oxidoreductase-F iron-sulfur binding region domain-containing protein</fullName>
    </submittedName>
</protein>
<evidence type="ECO:0000256" key="3">
    <source>
        <dbReference type="ARBA" id="ARBA00022723"/>
    </source>
</evidence>
<proteinExistence type="inferred from homology"/>
<keyword evidence="3" id="KW-0479">Metal-binding</keyword>
<dbReference type="SUPFAM" id="SSF142984">
    <property type="entry name" value="Nqo1 middle domain-like"/>
    <property type="match status" value="1"/>
</dbReference>
<evidence type="ECO:0000259" key="7">
    <source>
        <dbReference type="Pfam" id="PF10589"/>
    </source>
</evidence>
<keyword evidence="2" id="KW-0004">4Fe-4S</keyword>
<evidence type="ECO:0000256" key="4">
    <source>
        <dbReference type="ARBA" id="ARBA00023004"/>
    </source>
</evidence>
<dbReference type="PANTHER" id="PTHR43578">
    <property type="entry name" value="NADH-QUINONE OXIDOREDUCTASE SUBUNIT F"/>
    <property type="match status" value="1"/>
</dbReference>
<evidence type="ECO:0000313" key="9">
    <source>
        <dbReference type="Proteomes" id="UP001500432"/>
    </source>
</evidence>
<evidence type="ECO:0000256" key="5">
    <source>
        <dbReference type="ARBA" id="ARBA00023014"/>
    </source>
</evidence>
<dbReference type="Pfam" id="PF01512">
    <property type="entry name" value="Complex1_51K"/>
    <property type="match status" value="1"/>
</dbReference>
<comment type="similarity">
    <text evidence="1">Belongs to the complex I 51 kDa subunit family.</text>
</comment>
<dbReference type="InterPro" id="IPR037207">
    <property type="entry name" value="Nuop51_4Fe4S-bd_sf"/>
</dbReference>
<dbReference type="PANTHER" id="PTHR43578:SF3">
    <property type="entry name" value="NADH-QUINONE OXIDOREDUCTASE SUBUNIT F"/>
    <property type="match status" value="1"/>
</dbReference>
<dbReference type="SUPFAM" id="SSF140490">
    <property type="entry name" value="Nqo1C-terminal domain-like"/>
    <property type="match status" value="1"/>
</dbReference>
<keyword evidence="9" id="KW-1185">Reference proteome</keyword>
<accession>A0ABN3BUI8</accession>
<comment type="caution">
    <text evidence="8">The sequence shown here is derived from an EMBL/GenBank/DDBJ whole genome shotgun (WGS) entry which is preliminary data.</text>
</comment>
<keyword evidence="4" id="KW-0408">Iron</keyword>
<dbReference type="InterPro" id="IPR037225">
    <property type="entry name" value="Nuo51_FMN-bd_sf"/>
</dbReference>
<evidence type="ECO:0000259" key="6">
    <source>
        <dbReference type="Pfam" id="PF01512"/>
    </source>
</evidence>
<feature type="domain" description="NADH-ubiquinone oxidoreductase 51kDa subunit iron-sulphur binding" evidence="7">
    <location>
        <begin position="308"/>
        <end position="391"/>
    </location>
</feature>
<dbReference type="Pfam" id="PF10589">
    <property type="entry name" value="NADH_4Fe-4S"/>
    <property type="match status" value="1"/>
</dbReference>